<gene>
    <name evidence="2" type="ORF">EM932_05370</name>
</gene>
<feature type="transmembrane region" description="Helical" evidence="1">
    <location>
        <begin position="249"/>
        <end position="268"/>
    </location>
</feature>
<keyword evidence="1" id="KW-0472">Membrane</keyword>
<evidence type="ECO:0000256" key="1">
    <source>
        <dbReference type="SAM" id="Phobius"/>
    </source>
</evidence>
<feature type="transmembrane region" description="Helical" evidence="1">
    <location>
        <begin position="222"/>
        <end position="243"/>
    </location>
</feature>
<protein>
    <recommendedName>
        <fullName evidence="4">Polysaccharide biosynthesis protein</fullName>
    </recommendedName>
</protein>
<organism evidence="2 3">
    <name type="scientific">Flavivirga rizhaonensis</name>
    <dbReference type="NCBI Taxonomy" id="2559571"/>
    <lineage>
        <taxon>Bacteria</taxon>
        <taxon>Pseudomonadati</taxon>
        <taxon>Bacteroidota</taxon>
        <taxon>Flavobacteriia</taxon>
        <taxon>Flavobacteriales</taxon>
        <taxon>Flavobacteriaceae</taxon>
        <taxon>Flavivirga</taxon>
    </lineage>
</organism>
<keyword evidence="1" id="KW-1133">Transmembrane helix</keyword>
<keyword evidence="1" id="KW-0812">Transmembrane</keyword>
<feature type="transmembrane region" description="Helical" evidence="1">
    <location>
        <begin position="18"/>
        <end position="38"/>
    </location>
</feature>
<proteinExistence type="predicted"/>
<feature type="transmembrane region" description="Helical" evidence="1">
    <location>
        <begin position="190"/>
        <end position="210"/>
    </location>
</feature>
<feature type="transmembrane region" description="Helical" evidence="1">
    <location>
        <begin position="116"/>
        <end position="140"/>
    </location>
</feature>
<dbReference type="EMBL" id="SRSO01000005">
    <property type="protein sequence ID" value="TGV03843.1"/>
    <property type="molecule type" value="Genomic_DNA"/>
</dbReference>
<dbReference type="RefSeq" id="WP_135876148.1">
    <property type="nucleotide sequence ID" value="NZ_SRSO01000005.1"/>
</dbReference>
<dbReference type="Proteomes" id="UP000307602">
    <property type="component" value="Unassembled WGS sequence"/>
</dbReference>
<sequence>MVYLTNYYKLIEEHKKALLIQGLLLITFLSIIGSIYIFKNIIVAFFLGKAIGLLIVLVIVIVFNLQKFQFKLDYLNWNEIKQILNLFSVSVLGWLSGLGFMNLAKQYSNTNELAEIGYILNVFNVFLLFSVGVNSIYGPIIRNHLMQKALNKALKIKSRVFIVYLSVGVLFFLVYILFSEFNLNQKSKAIINVVPYVLLIYIFNAFNWVSQPFYLILNKFKDYNLVNIITYLVWGFLILMCSYFEYQNYIWFLIAIHFFKGLFSYFYAKMNFMNRKYET</sequence>
<evidence type="ECO:0008006" key="4">
    <source>
        <dbReference type="Google" id="ProtNLM"/>
    </source>
</evidence>
<evidence type="ECO:0000313" key="3">
    <source>
        <dbReference type="Proteomes" id="UP000307602"/>
    </source>
</evidence>
<name>A0A4S1E0L6_9FLAO</name>
<reference evidence="2 3" key="1">
    <citation type="submission" date="2019-04" db="EMBL/GenBank/DDBJ databases">
        <authorList>
            <person name="Liu A."/>
        </authorList>
    </citation>
    <scope>NUCLEOTIDE SEQUENCE [LARGE SCALE GENOMIC DNA]</scope>
    <source>
        <strain evidence="2 3">RZ03</strain>
    </source>
</reference>
<feature type="transmembrane region" description="Helical" evidence="1">
    <location>
        <begin position="161"/>
        <end position="178"/>
    </location>
</feature>
<keyword evidence="3" id="KW-1185">Reference proteome</keyword>
<dbReference type="AlphaFoldDB" id="A0A4S1E0L6"/>
<accession>A0A4S1E0L6</accession>
<feature type="transmembrane region" description="Helical" evidence="1">
    <location>
        <begin position="83"/>
        <end position="104"/>
    </location>
</feature>
<comment type="caution">
    <text evidence="2">The sequence shown here is derived from an EMBL/GenBank/DDBJ whole genome shotgun (WGS) entry which is preliminary data.</text>
</comment>
<feature type="transmembrane region" description="Helical" evidence="1">
    <location>
        <begin position="44"/>
        <end position="63"/>
    </location>
</feature>
<evidence type="ECO:0000313" key="2">
    <source>
        <dbReference type="EMBL" id="TGV03843.1"/>
    </source>
</evidence>